<proteinExistence type="predicted"/>
<dbReference type="AlphaFoldDB" id="A0A7J8WXC2"/>
<comment type="caution">
    <text evidence="1">The sequence shown here is derived from an EMBL/GenBank/DDBJ whole genome shotgun (WGS) entry which is preliminary data.</text>
</comment>
<sequence>MYVKDLEMKSGYLEGECRRLSHVLHC</sequence>
<accession>A0A7J8WXC2</accession>
<evidence type="ECO:0000313" key="2">
    <source>
        <dbReference type="Proteomes" id="UP000593577"/>
    </source>
</evidence>
<keyword evidence="2" id="KW-1185">Reference proteome</keyword>
<protein>
    <submittedName>
        <fullName evidence="1">Uncharacterized protein</fullName>
    </submittedName>
</protein>
<reference evidence="1 2" key="1">
    <citation type="journal article" date="2019" name="Genome Biol. Evol.">
        <title>Insights into the evolution of the New World diploid cottons (Gossypium, subgenus Houzingenia) based on genome sequencing.</title>
        <authorList>
            <person name="Grover C.E."/>
            <person name="Arick M.A. 2nd"/>
            <person name="Thrash A."/>
            <person name="Conover J.L."/>
            <person name="Sanders W.S."/>
            <person name="Peterson D.G."/>
            <person name="Frelichowski J.E."/>
            <person name="Scheffler J.A."/>
            <person name="Scheffler B.E."/>
            <person name="Wendel J.F."/>
        </authorList>
    </citation>
    <scope>NUCLEOTIDE SEQUENCE [LARGE SCALE GENOMIC DNA]</scope>
    <source>
        <strain evidence="1">185</strain>
        <tissue evidence="1">Leaf</tissue>
    </source>
</reference>
<organism evidence="1 2">
    <name type="scientific">Gossypium aridum</name>
    <name type="common">American cotton</name>
    <name type="synonym">Erioxylum aridum</name>
    <dbReference type="NCBI Taxonomy" id="34290"/>
    <lineage>
        <taxon>Eukaryota</taxon>
        <taxon>Viridiplantae</taxon>
        <taxon>Streptophyta</taxon>
        <taxon>Embryophyta</taxon>
        <taxon>Tracheophyta</taxon>
        <taxon>Spermatophyta</taxon>
        <taxon>Magnoliopsida</taxon>
        <taxon>eudicotyledons</taxon>
        <taxon>Gunneridae</taxon>
        <taxon>Pentapetalae</taxon>
        <taxon>rosids</taxon>
        <taxon>malvids</taxon>
        <taxon>Malvales</taxon>
        <taxon>Malvaceae</taxon>
        <taxon>Malvoideae</taxon>
        <taxon>Gossypium</taxon>
    </lineage>
</organism>
<gene>
    <name evidence="1" type="ORF">Goari_011450</name>
</gene>
<evidence type="ECO:0000313" key="1">
    <source>
        <dbReference type="EMBL" id="MBA0679695.1"/>
    </source>
</evidence>
<dbReference type="EMBL" id="JABFAA010000004">
    <property type="protein sequence ID" value="MBA0679695.1"/>
    <property type="molecule type" value="Genomic_DNA"/>
</dbReference>
<dbReference type="Proteomes" id="UP000593577">
    <property type="component" value="Unassembled WGS sequence"/>
</dbReference>
<name>A0A7J8WXC2_GOSAI</name>